<dbReference type="EMBL" id="JAIWYP010000003">
    <property type="protein sequence ID" value="KAH3848443.1"/>
    <property type="molecule type" value="Genomic_DNA"/>
</dbReference>
<organism evidence="1 2">
    <name type="scientific">Dreissena polymorpha</name>
    <name type="common">Zebra mussel</name>
    <name type="synonym">Mytilus polymorpha</name>
    <dbReference type="NCBI Taxonomy" id="45954"/>
    <lineage>
        <taxon>Eukaryota</taxon>
        <taxon>Metazoa</taxon>
        <taxon>Spiralia</taxon>
        <taxon>Lophotrochozoa</taxon>
        <taxon>Mollusca</taxon>
        <taxon>Bivalvia</taxon>
        <taxon>Autobranchia</taxon>
        <taxon>Heteroconchia</taxon>
        <taxon>Euheterodonta</taxon>
        <taxon>Imparidentia</taxon>
        <taxon>Neoheterodontei</taxon>
        <taxon>Myida</taxon>
        <taxon>Dreissenoidea</taxon>
        <taxon>Dreissenidae</taxon>
        <taxon>Dreissena</taxon>
    </lineage>
</organism>
<reference evidence="1" key="1">
    <citation type="journal article" date="2019" name="bioRxiv">
        <title>The Genome of the Zebra Mussel, Dreissena polymorpha: A Resource for Invasive Species Research.</title>
        <authorList>
            <person name="McCartney M.A."/>
            <person name="Auch B."/>
            <person name="Kono T."/>
            <person name="Mallez S."/>
            <person name="Zhang Y."/>
            <person name="Obille A."/>
            <person name="Becker A."/>
            <person name="Abrahante J.E."/>
            <person name="Garbe J."/>
            <person name="Badalamenti J.P."/>
            <person name="Herman A."/>
            <person name="Mangelson H."/>
            <person name="Liachko I."/>
            <person name="Sullivan S."/>
            <person name="Sone E.D."/>
            <person name="Koren S."/>
            <person name="Silverstein K.A.T."/>
            <person name="Beckman K.B."/>
            <person name="Gohl D.M."/>
        </authorList>
    </citation>
    <scope>NUCLEOTIDE SEQUENCE</scope>
    <source>
        <strain evidence="1">Duluth1</strain>
        <tissue evidence="1">Whole animal</tissue>
    </source>
</reference>
<dbReference type="Proteomes" id="UP000828390">
    <property type="component" value="Unassembled WGS sequence"/>
</dbReference>
<sequence>MQNVSSNVNCENVNATCMCYENIPAELPPNSTRVELNCIDPMSITNEQFRGGGWERITYLRLFWNGKSSKSNTLFGGIFTGLKHLTALHINIVSLETLDKGVFDGLENLTILNLDNCWQLDFNNFLDIMSNEDVLPNLHQLSLRKTS</sequence>
<dbReference type="InterPro" id="IPR032675">
    <property type="entry name" value="LRR_dom_sf"/>
</dbReference>
<protein>
    <submittedName>
        <fullName evidence="1">Uncharacterized protein</fullName>
    </submittedName>
</protein>
<evidence type="ECO:0000313" key="2">
    <source>
        <dbReference type="Proteomes" id="UP000828390"/>
    </source>
</evidence>
<dbReference type="Pfam" id="PF13855">
    <property type="entry name" value="LRR_8"/>
    <property type="match status" value="1"/>
</dbReference>
<dbReference type="InterPro" id="IPR001611">
    <property type="entry name" value="Leu-rich_rpt"/>
</dbReference>
<evidence type="ECO:0000313" key="1">
    <source>
        <dbReference type="EMBL" id="KAH3848443.1"/>
    </source>
</evidence>
<accession>A0A9D4QZC7</accession>
<reference evidence="1" key="2">
    <citation type="submission" date="2020-11" db="EMBL/GenBank/DDBJ databases">
        <authorList>
            <person name="McCartney M.A."/>
            <person name="Auch B."/>
            <person name="Kono T."/>
            <person name="Mallez S."/>
            <person name="Becker A."/>
            <person name="Gohl D.M."/>
            <person name="Silverstein K.A.T."/>
            <person name="Koren S."/>
            <person name="Bechman K.B."/>
            <person name="Herman A."/>
            <person name="Abrahante J.E."/>
            <person name="Garbe J."/>
        </authorList>
    </citation>
    <scope>NUCLEOTIDE SEQUENCE</scope>
    <source>
        <strain evidence="1">Duluth1</strain>
        <tissue evidence="1">Whole animal</tissue>
    </source>
</reference>
<dbReference type="AlphaFoldDB" id="A0A9D4QZC7"/>
<dbReference type="SUPFAM" id="SSF52047">
    <property type="entry name" value="RNI-like"/>
    <property type="match status" value="1"/>
</dbReference>
<comment type="caution">
    <text evidence="1">The sequence shown here is derived from an EMBL/GenBank/DDBJ whole genome shotgun (WGS) entry which is preliminary data.</text>
</comment>
<keyword evidence="2" id="KW-1185">Reference proteome</keyword>
<name>A0A9D4QZC7_DREPO</name>
<dbReference type="Gene3D" id="3.80.10.10">
    <property type="entry name" value="Ribonuclease Inhibitor"/>
    <property type="match status" value="1"/>
</dbReference>
<proteinExistence type="predicted"/>
<gene>
    <name evidence="1" type="ORF">DPMN_090806</name>
</gene>